<comment type="caution">
    <text evidence="8">The sequence shown here is derived from an EMBL/GenBank/DDBJ whole genome shotgun (WGS) entry which is preliminary data.</text>
</comment>
<dbReference type="InterPro" id="IPR001357">
    <property type="entry name" value="BRCT_dom"/>
</dbReference>
<dbReference type="PANTHER" id="PTHR47181">
    <property type="entry name" value="BRCA1 C TERMINUS DOMAIN CONTAINING PROTEIN, EXPRESSED"/>
    <property type="match status" value="1"/>
</dbReference>
<evidence type="ECO:0000256" key="5">
    <source>
        <dbReference type="SAM" id="MobiDB-lite"/>
    </source>
</evidence>
<keyword evidence="2 4" id="KW-0863">Zinc-finger</keyword>
<dbReference type="Pfam" id="PF00533">
    <property type="entry name" value="BRCT"/>
    <property type="match status" value="1"/>
</dbReference>
<dbReference type="InterPro" id="IPR001965">
    <property type="entry name" value="Znf_PHD"/>
</dbReference>
<evidence type="ECO:0000256" key="2">
    <source>
        <dbReference type="ARBA" id="ARBA00022771"/>
    </source>
</evidence>
<gene>
    <name evidence="8" type="ORF">ILEXP_LOCUS56230</name>
</gene>
<evidence type="ECO:0008006" key="10">
    <source>
        <dbReference type="Google" id="ProtNLM"/>
    </source>
</evidence>
<feature type="region of interest" description="Disordered" evidence="5">
    <location>
        <begin position="800"/>
        <end position="879"/>
    </location>
</feature>
<feature type="domain" description="BRCT" evidence="7">
    <location>
        <begin position="85"/>
        <end position="169"/>
    </location>
</feature>
<keyword evidence="1" id="KW-0479">Metal-binding</keyword>
<dbReference type="Gene3D" id="3.30.40.10">
    <property type="entry name" value="Zinc/RING finger domain, C3HC4 (zinc finger)"/>
    <property type="match status" value="1"/>
</dbReference>
<dbReference type="SMART" id="SM00249">
    <property type="entry name" value="PHD"/>
    <property type="match status" value="1"/>
</dbReference>
<dbReference type="SUPFAM" id="SSF52113">
    <property type="entry name" value="BRCT domain"/>
    <property type="match status" value="2"/>
</dbReference>
<feature type="domain" description="PHD-type" evidence="6">
    <location>
        <begin position="1151"/>
        <end position="1207"/>
    </location>
</feature>
<dbReference type="PROSITE" id="PS50172">
    <property type="entry name" value="BRCT"/>
    <property type="match status" value="2"/>
</dbReference>
<dbReference type="GO" id="GO:0008270">
    <property type="term" value="F:zinc ion binding"/>
    <property type="evidence" value="ECO:0007669"/>
    <property type="project" value="UniProtKB-KW"/>
</dbReference>
<feature type="domain" description="BRCT" evidence="7">
    <location>
        <begin position="910"/>
        <end position="992"/>
    </location>
</feature>
<dbReference type="Pfam" id="PF12738">
    <property type="entry name" value="PTCB-BRCT"/>
    <property type="match status" value="1"/>
</dbReference>
<keyword evidence="3" id="KW-0862">Zinc</keyword>
<feature type="compositionally biased region" description="Basic and acidic residues" evidence="5">
    <location>
        <begin position="842"/>
        <end position="854"/>
    </location>
</feature>
<name>A0ABC8UYN7_9AQUA</name>
<feature type="region of interest" description="Disordered" evidence="5">
    <location>
        <begin position="763"/>
        <end position="788"/>
    </location>
</feature>
<accession>A0ABC8UYN7</accession>
<feature type="compositionally biased region" description="Basic residues" evidence="5">
    <location>
        <begin position="779"/>
        <end position="788"/>
    </location>
</feature>
<evidence type="ECO:0000256" key="4">
    <source>
        <dbReference type="PROSITE-ProRule" id="PRU00146"/>
    </source>
</evidence>
<dbReference type="PANTHER" id="PTHR47181:SF2">
    <property type="entry name" value="BRCA1 C TERMINUS DOMAIN CONTAINING PROTEIN, EXPRESSED"/>
    <property type="match status" value="1"/>
</dbReference>
<dbReference type="InterPro" id="IPR011011">
    <property type="entry name" value="Znf_FYVE_PHD"/>
</dbReference>
<evidence type="ECO:0000259" key="7">
    <source>
        <dbReference type="PROSITE" id="PS50172"/>
    </source>
</evidence>
<keyword evidence="9" id="KW-1185">Reference proteome</keyword>
<evidence type="ECO:0000256" key="1">
    <source>
        <dbReference type="ARBA" id="ARBA00022723"/>
    </source>
</evidence>
<dbReference type="EMBL" id="CAUOFW020009446">
    <property type="protein sequence ID" value="CAK9185794.1"/>
    <property type="molecule type" value="Genomic_DNA"/>
</dbReference>
<dbReference type="InterPro" id="IPR044254">
    <property type="entry name" value="At4g02110-like"/>
</dbReference>
<dbReference type="SMART" id="SM00292">
    <property type="entry name" value="BRCT"/>
    <property type="match status" value="3"/>
</dbReference>
<dbReference type="InterPro" id="IPR013083">
    <property type="entry name" value="Znf_RING/FYVE/PHD"/>
</dbReference>
<organism evidence="8 9">
    <name type="scientific">Ilex paraguariensis</name>
    <name type="common">yerba mate</name>
    <dbReference type="NCBI Taxonomy" id="185542"/>
    <lineage>
        <taxon>Eukaryota</taxon>
        <taxon>Viridiplantae</taxon>
        <taxon>Streptophyta</taxon>
        <taxon>Embryophyta</taxon>
        <taxon>Tracheophyta</taxon>
        <taxon>Spermatophyta</taxon>
        <taxon>Magnoliopsida</taxon>
        <taxon>eudicotyledons</taxon>
        <taxon>Gunneridae</taxon>
        <taxon>Pentapetalae</taxon>
        <taxon>asterids</taxon>
        <taxon>campanulids</taxon>
        <taxon>Aquifoliales</taxon>
        <taxon>Aquifoliaceae</taxon>
        <taxon>Ilex</taxon>
    </lineage>
</organism>
<feature type="compositionally biased region" description="Basic and acidic residues" evidence="5">
    <location>
        <begin position="696"/>
        <end position="711"/>
    </location>
</feature>
<feature type="region of interest" description="Disordered" evidence="5">
    <location>
        <begin position="690"/>
        <end position="711"/>
    </location>
</feature>
<evidence type="ECO:0000313" key="8">
    <source>
        <dbReference type="EMBL" id="CAK9185794.1"/>
    </source>
</evidence>
<evidence type="ECO:0000256" key="3">
    <source>
        <dbReference type="ARBA" id="ARBA00022833"/>
    </source>
</evidence>
<sequence length="1227" mass="134925">MLESKSNVVYDHPSKTFIGVRFVLLGFDPILKDKDDPMCVAARSDGKTLVTSLWVDHSFDAGMPVDPNHVMYRPLRDLNGIPGAKTLIVCLTGYQRHDRDDIMTMVGLMGANFSKPLVANKITHLICYKFEGEKYELAKKIKKIKLVNHRWLEDCLRTWEILPEANYDKSGYEMEMMEAEAKDSDEEAEEIATKQYEQRNVLASPQNLQMGMKSPHNSVISKQEVSKNLLTSSPSQGFSNVGHTCDIVSGIGKETKSDEASYLYEIHNKHSEVLVSLDVRTPRGVSCIKPSDPCDAILISPKSGNGFASTPGSAEKSDAAKLSAISYSRKTPRTTTPSMFPGDKVKNMSSACALNTGKLDVSESLNISSSVTEQDGIILGCAEIPLGETELHAKEGHSGTLPEKRKINVSDCSSKSQKIIHNPAHFSEHSLLVNRSGGLGAASLPDGTLEATNHLFLGDNAHCMDEIAALNPSKDSPNISRQTSVSFYRKLGTCDRPISNTVSSEMRKDGSGKEVPQGFIMESKETILDCKPGSKDAGVSGVEHFGGEVGLSQKELQDIEVSSPITERLEIRKSNSPANLDLLKGGNDSHSKTYRKKMIAKKRLGSKPNSGTGCTANQKGSIYLNKTARTNDVEVSSAEEKVTAESIRSEKFEMDHPSVNVVTAIDIEATCFPKYGNEATIEALFMDDETEAPEDKEEKESKAAECEGKSGRVEPVHEVHMDTEEKSEGVHNSLGMYDHGLASGKNQKEIETENLACSKKTDLSEPTDMENAGKEKVTRGKKGPFSKTKKKILPTVRKVTNSNECNDGEGAKHEKNNKKTVTEKVSMPYAACESKRAVPANKSEDSNAAEKENRPTGVGDHLGSHGKQRAGKVPSKSKMSLKNDIKVGGMDLGSVQMGRTTEVKKESAWFILSGHKLQRKEFQQVIKRLKGRVCRDSHQWSYQATHFIVPDPIRRTEKLFAAAAAGRWILKTDYLAASNQAGRFLAEEPYEWHKNGLSEDGAINLQAPRKWRLLREKTGHGAFYGMRIIIYGDCIAPPLDTLKRVLKAGDGTILATSPPYTRFLELRVDFAIVSPGMPRVDIWVQEFLRNEIPCVLADYLVEYVCKPGYSLDRHVQYNTHAWAEKSFKDQVNRLEEVVDDLTPSEDHVDNDLPCQVCGSCDRGEVMLICGDESGSSGCGVGTHIDCCDPPLEAVPEEDWCCPKCSTSKNSKNPSKSTKKGSSLSKKK</sequence>
<protein>
    <recommendedName>
        <fullName evidence="10">BRCT domain-containing protein</fullName>
    </recommendedName>
</protein>
<dbReference type="SUPFAM" id="SSF57903">
    <property type="entry name" value="FYVE/PHD zinc finger"/>
    <property type="match status" value="1"/>
</dbReference>
<proteinExistence type="predicted"/>
<dbReference type="CDD" id="cd17738">
    <property type="entry name" value="BRCT_TopBP1_rpt7"/>
    <property type="match status" value="1"/>
</dbReference>
<dbReference type="InterPro" id="IPR036420">
    <property type="entry name" value="BRCT_dom_sf"/>
</dbReference>
<reference evidence="8 9" key="1">
    <citation type="submission" date="2024-02" db="EMBL/GenBank/DDBJ databases">
        <authorList>
            <person name="Vignale AGUSTIN F."/>
            <person name="Sosa J E."/>
            <person name="Modenutti C."/>
        </authorList>
    </citation>
    <scope>NUCLEOTIDE SEQUENCE [LARGE SCALE GENOMIC DNA]</scope>
</reference>
<dbReference type="Gene3D" id="3.40.50.10190">
    <property type="entry name" value="BRCT domain"/>
    <property type="match status" value="3"/>
</dbReference>
<evidence type="ECO:0000313" key="9">
    <source>
        <dbReference type="Proteomes" id="UP001642360"/>
    </source>
</evidence>
<dbReference type="AlphaFoldDB" id="A0ABC8UYN7"/>
<dbReference type="Proteomes" id="UP001642360">
    <property type="component" value="Unassembled WGS sequence"/>
</dbReference>
<dbReference type="PROSITE" id="PS50016">
    <property type="entry name" value="ZF_PHD_2"/>
    <property type="match status" value="1"/>
</dbReference>
<feature type="region of interest" description="Disordered" evidence="5">
    <location>
        <begin position="1204"/>
        <end position="1227"/>
    </location>
</feature>
<dbReference type="InterPro" id="IPR019787">
    <property type="entry name" value="Znf_PHD-finger"/>
</dbReference>
<evidence type="ECO:0000259" key="6">
    <source>
        <dbReference type="PROSITE" id="PS50016"/>
    </source>
</evidence>